<dbReference type="EMBL" id="CABFPH010000022">
    <property type="protein sequence ID" value="VUD71448.1"/>
    <property type="molecule type" value="Genomic_DNA"/>
</dbReference>
<evidence type="ECO:0000313" key="1">
    <source>
        <dbReference type="EMBL" id="VUD71448.1"/>
    </source>
</evidence>
<dbReference type="Proteomes" id="UP000410984">
    <property type="component" value="Unassembled WGS sequence"/>
</dbReference>
<sequence>MSHFDLSRPNSVRETDSAIPFKDGRAALALPPAAQATLDELAAALGVTTALLDGRKGVRPRDEESATLLEASTLLQAFIRIDDPAARSRCLAFVEACAAEGRTGRS</sequence>
<gene>
    <name evidence="1" type="ORF">MET9862_02030</name>
</gene>
<reference evidence="1 2" key="1">
    <citation type="submission" date="2019-06" db="EMBL/GenBank/DDBJ databases">
        <authorList>
            <person name="Rodrigo-Torres L."/>
            <person name="Arahal R. D."/>
            <person name="Lucena T."/>
        </authorList>
    </citation>
    <scope>NUCLEOTIDE SEQUENCE [LARGE SCALE GENOMIC DNA]</scope>
    <source>
        <strain evidence="1 2">SB0023/3</strain>
    </source>
</reference>
<name>A0A509EBC4_9HYPH</name>
<organism evidence="1 2">
    <name type="scientific">Methylobacterium symbioticum</name>
    <dbReference type="NCBI Taxonomy" id="2584084"/>
    <lineage>
        <taxon>Bacteria</taxon>
        <taxon>Pseudomonadati</taxon>
        <taxon>Pseudomonadota</taxon>
        <taxon>Alphaproteobacteria</taxon>
        <taxon>Hyphomicrobiales</taxon>
        <taxon>Methylobacteriaceae</taxon>
        <taxon>Methylobacterium</taxon>
    </lineage>
</organism>
<proteinExistence type="predicted"/>
<protein>
    <submittedName>
        <fullName evidence="1">Uncharacterized protein</fullName>
    </submittedName>
</protein>
<dbReference type="AlphaFoldDB" id="A0A509EBC4"/>
<dbReference type="OrthoDB" id="8005552at2"/>
<accession>A0A509EBC4</accession>
<evidence type="ECO:0000313" key="2">
    <source>
        <dbReference type="Proteomes" id="UP000410984"/>
    </source>
</evidence>
<dbReference type="RefSeq" id="WP_142582877.1">
    <property type="nucleotide sequence ID" value="NZ_CABFPH010000022.1"/>
</dbReference>
<keyword evidence="2" id="KW-1185">Reference proteome</keyword>